<protein>
    <submittedName>
        <fullName evidence="3">Uncharacterized protein</fullName>
    </submittedName>
</protein>
<gene>
    <name evidence="3" type="ORF">HA142_06275</name>
</gene>
<dbReference type="SUPFAM" id="SSF88659">
    <property type="entry name" value="Sigma3 and sigma4 domains of RNA polymerase sigma factors"/>
    <property type="match status" value="1"/>
</dbReference>
<dbReference type="GO" id="GO:0006352">
    <property type="term" value="P:DNA-templated transcription initiation"/>
    <property type="evidence" value="ECO:0007669"/>
    <property type="project" value="InterPro"/>
</dbReference>
<dbReference type="EMBL" id="JAAORC010000002">
    <property type="protein sequence ID" value="MBO8223116.1"/>
    <property type="molecule type" value="Genomic_DNA"/>
</dbReference>
<feature type="domain" description="RNA polymerase alpha subunit C-terminal" evidence="1">
    <location>
        <begin position="219"/>
        <end position="274"/>
    </location>
</feature>
<dbReference type="GO" id="GO:0003899">
    <property type="term" value="F:DNA-directed RNA polymerase activity"/>
    <property type="evidence" value="ECO:0007669"/>
    <property type="project" value="InterPro"/>
</dbReference>
<evidence type="ECO:0000313" key="3">
    <source>
        <dbReference type="EMBL" id="MBO8223116.1"/>
    </source>
</evidence>
<accession>A0A8I2BKB9</accession>
<comment type="caution">
    <text evidence="3">The sequence shown here is derived from an EMBL/GenBank/DDBJ whole genome shotgun (WGS) entry which is preliminary data.</text>
</comment>
<dbReference type="InterPro" id="IPR011260">
    <property type="entry name" value="RNAP_asu_C"/>
</dbReference>
<dbReference type="Pfam" id="PF04545">
    <property type="entry name" value="Sigma70_r4"/>
    <property type="match status" value="1"/>
</dbReference>
<dbReference type="Gene3D" id="1.10.150.20">
    <property type="entry name" value="5' to 3' exonuclease, C-terminal subdomain"/>
    <property type="match status" value="2"/>
</dbReference>
<proteinExistence type="predicted"/>
<evidence type="ECO:0000259" key="2">
    <source>
        <dbReference type="Pfam" id="PF04545"/>
    </source>
</evidence>
<dbReference type="SUPFAM" id="SSF47789">
    <property type="entry name" value="C-terminal domain of RNA polymerase alpha subunit"/>
    <property type="match status" value="2"/>
</dbReference>
<dbReference type="InterPro" id="IPR007630">
    <property type="entry name" value="RNA_pol_sigma70_r4"/>
</dbReference>
<dbReference type="InterPro" id="IPR013324">
    <property type="entry name" value="RNA_pol_sigma_r3/r4-like"/>
</dbReference>
<feature type="domain" description="RNA polymerase sigma-70 region 4" evidence="2">
    <location>
        <begin position="495"/>
        <end position="524"/>
    </location>
</feature>
<sequence length="772" mass="91369">MNSIKKIKKETFLQKQQRIVREIKANKKKEEEKTIPWWVKKSKDIILNIKKKSKALIKNNKQYLKKEKVTFIDNRETDEKVFMESSKSRDKFKVVRKTESITFKNRLTGSDKINQEVDEIISSQESLNSDSNDNKQIFDNDESQIQDIDDDSSLQNIQEVDEIISYQESNNSDSNYNKQIFDNDENQIQDIDDNSSLISIILFNANKDKDRFKPSIFNEKNNIKIDYLDLTIKTFNCLRRNDIRFLHQLSQVSKNDLLKFKNLGYKSCEELISAIINFHQKFDDENYINDQFEIKIPNDNRIEKLNTNSNVLHLLKRNGIINISDLSRFTEFEIKNINGFGPICWANLKQNLKIYEKNYSTKINFKDGINNDGILSNDKDNDYSDEFWNFIQEKFKNIKTKTNDSDIENIDNFLELFFQEAYEKNNNLKTLEMIYLISDEACEKFYDSSIKKSTLEYSLYKYLIFKKFLNSNNTLNALTWIRNFRNVIERNNSVIIYLQRISGKTLAEIGRERNVSRERIRQIELKISKYIGTSASELTNICRNLKEKILFKEEYSAFLEIIKKFGRIPHKLDKFIEKNSWDYIDNCLKLNLKERIDIYEKFKFEIPASEYDFHYEYITNLNGMAGTGYWLKLENLKEYLFRHAHKLGEPDLMPKQTSLPRAVSGVVQRHGGQSKVASLIGLKYQGQLVNPDGGRIYWTDERLEELIDDVNKFLIQDLSIMPERSDFVDFFKHTTITKYHDKKVYSAFAAFTKQEVLSWEDVAKRFKRKPLY</sequence>
<dbReference type="RefSeq" id="WP_209044447.1">
    <property type="nucleotide sequence ID" value="NZ_JAAORC010000002.1"/>
</dbReference>
<dbReference type="AlphaFoldDB" id="A0A8I2BKB9"/>
<organism evidence="3 4">
    <name type="scientific">Prochlorococcus marinus str. XMU1401</name>
    <dbReference type="NCBI Taxonomy" id="2052594"/>
    <lineage>
        <taxon>Bacteria</taxon>
        <taxon>Bacillati</taxon>
        <taxon>Cyanobacteriota</taxon>
        <taxon>Cyanophyceae</taxon>
        <taxon>Synechococcales</taxon>
        <taxon>Prochlorococcaceae</taxon>
        <taxon>Prochlorococcus</taxon>
    </lineage>
</organism>
<dbReference type="GO" id="GO:0003677">
    <property type="term" value="F:DNA binding"/>
    <property type="evidence" value="ECO:0007669"/>
    <property type="project" value="InterPro"/>
</dbReference>
<evidence type="ECO:0000259" key="1">
    <source>
        <dbReference type="Pfam" id="PF03118"/>
    </source>
</evidence>
<dbReference type="Proteomes" id="UP000666562">
    <property type="component" value="Unassembled WGS sequence"/>
</dbReference>
<name>A0A8I2BKB9_PROMR</name>
<dbReference type="Gene3D" id="1.10.10.10">
    <property type="entry name" value="Winged helix-like DNA-binding domain superfamily/Winged helix DNA-binding domain"/>
    <property type="match status" value="1"/>
</dbReference>
<dbReference type="InterPro" id="IPR036388">
    <property type="entry name" value="WH-like_DNA-bd_sf"/>
</dbReference>
<evidence type="ECO:0000313" key="4">
    <source>
        <dbReference type="Proteomes" id="UP000666562"/>
    </source>
</evidence>
<dbReference type="GO" id="GO:0003700">
    <property type="term" value="F:DNA-binding transcription factor activity"/>
    <property type="evidence" value="ECO:0007669"/>
    <property type="project" value="InterPro"/>
</dbReference>
<dbReference type="Pfam" id="PF03118">
    <property type="entry name" value="RNA_pol_A_CTD"/>
    <property type="match status" value="1"/>
</dbReference>
<reference evidence="3" key="1">
    <citation type="submission" date="2020-03" db="EMBL/GenBank/DDBJ databases">
        <title>Genome differentiation and subclade ecological adaptation of Prochlorococcus HLII clade in the global ocean.</title>
        <authorList>
            <person name="Yan W."/>
            <person name="Fen X."/>
            <person name="Zhang W."/>
        </authorList>
    </citation>
    <scope>NUCLEOTIDE SEQUENCE</scope>
    <source>
        <strain evidence="3">XMU1401</strain>
    </source>
</reference>